<protein>
    <recommendedName>
        <fullName evidence="2">Nucleotidyl transferase AbiEii/AbiGii toxin family protein</fullName>
    </recommendedName>
</protein>
<dbReference type="Pfam" id="PF08843">
    <property type="entry name" value="AbiEii"/>
    <property type="match status" value="1"/>
</dbReference>
<evidence type="ECO:0000313" key="1">
    <source>
        <dbReference type="EMBL" id="HDY58658.1"/>
    </source>
</evidence>
<evidence type="ECO:0008006" key="2">
    <source>
        <dbReference type="Google" id="ProtNLM"/>
    </source>
</evidence>
<dbReference type="EMBL" id="DSKY01000010">
    <property type="protein sequence ID" value="HDY58658.1"/>
    <property type="molecule type" value="Genomic_DNA"/>
</dbReference>
<gene>
    <name evidence="1" type="ORF">ENP86_03790</name>
</gene>
<reference evidence="1" key="1">
    <citation type="journal article" date="2020" name="mSystems">
        <title>Genome- and Community-Level Interaction Insights into Carbon Utilization and Element Cycling Functions of Hydrothermarchaeota in Hydrothermal Sediment.</title>
        <authorList>
            <person name="Zhou Z."/>
            <person name="Liu Y."/>
            <person name="Xu W."/>
            <person name="Pan J."/>
            <person name="Luo Z.H."/>
            <person name="Li M."/>
        </authorList>
    </citation>
    <scope>NUCLEOTIDE SEQUENCE [LARGE SCALE GENOMIC DNA]</scope>
    <source>
        <strain evidence="1">SpSt-258</strain>
    </source>
</reference>
<comment type="caution">
    <text evidence="1">The sequence shown here is derived from an EMBL/GenBank/DDBJ whole genome shotgun (WGS) entry which is preliminary data.</text>
</comment>
<dbReference type="InterPro" id="IPR014942">
    <property type="entry name" value="AbiEii"/>
</dbReference>
<sequence>MFEQVLTKKAKSNLALLGSSRLLKDTYLAGGTAAALQLGHRISIDFDFFTTKDFVPKVFSAKLSKLGVFKEEQADKGTVLGEFRGIRFSLFVYKYPLLFPALKYLSLNIADIRDIAAMKIDAIATRGLKRDFIDLYFICKSGYKLVEILKFYDKKYRNLASNLIHIQKSLVFFDDAESDVMPKMIKSVSWEEIKEYFEREVKKSVRI</sequence>
<name>A0A7V0Z4V5_UNCW3</name>
<organism evidence="1">
    <name type="scientific">candidate division WOR-3 bacterium</name>
    <dbReference type="NCBI Taxonomy" id="2052148"/>
    <lineage>
        <taxon>Bacteria</taxon>
        <taxon>Bacteria division WOR-3</taxon>
    </lineage>
</organism>
<dbReference type="AlphaFoldDB" id="A0A7V0Z4V5"/>
<proteinExistence type="predicted"/>
<accession>A0A7V0Z4V5</accession>